<feature type="non-terminal residue" evidence="1">
    <location>
        <position position="1"/>
    </location>
</feature>
<proteinExistence type="predicted"/>
<organism evidence="1">
    <name type="scientific">marine sediment metagenome</name>
    <dbReference type="NCBI Taxonomy" id="412755"/>
    <lineage>
        <taxon>unclassified sequences</taxon>
        <taxon>metagenomes</taxon>
        <taxon>ecological metagenomes</taxon>
    </lineage>
</organism>
<protein>
    <submittedName>
        <fullName evidence="1">Uncharacterized protein</fullName>
    </submittedName>
</protein>
<comment type="caution">
    <text evidence="1">The sequence shown here is derived from an EMBL/GenBank/DDBJ whole genome shotgun (WGS) entry which is preliminary data.</text>
</comment>
<dbReference type="AlphaFoldDB" id="X1A7V6"/>
<gene>
    <name evidence="1" type="ORF">S01H4_15021</name>
</gene>
<accession>X1A7V6</accession>
<evidence type="ECO:0000313" key="1">
    <source>
        <dbReference type="EMBL" id="GAG66212.1"/>
    </source>
</evidence>
<dbReference type="EMBL" id="BART01006585">
    <property type="protein sequence ID" value="GAG66212.1"/>
    <property type="molecule type" value="Genomic_DNA"/>
</dbReference>
<sequence length="42" mass="4466">VPDGGGNLYLSKSLNEGITFDNPQIINKDGNFNMVGIVVIVC</sequence>
<reference evidence="1" key="1">
    <citation type="journal article" date="2014" name="Front. Microbiol.">
        <title>High frequency of phylogenetically diverse reductive dehalogenase-homologous genes in deep subseafloor sedimentary metagenomes.</title>
        <authorList>
            <person name="Kawai M."/>
            <person name="Futagami T."/>
            <person name="Toyoda A."/>
            <person name="Takaki Y."/>
            <person name="Nishi S."/>
            <person name="Hori S."/>
            <person name="Arai W."/>
            <person name="Tsubouchi T."/>
            <person name="Morono Y."/>
            <person name="Uchiyama I."/>
            <person name="Ito T."/>
            <person name="Fujiyama A."/>
            <person name="Inagaki F."/>
            <person name="Takami H."/>
        </authorList>
    </citation>
    <scope>NUCLEOTIDE SEQUENCE</scope>
    <source>
        <strain evidence="1">Expedition CK06-06</strain>
    </source>
</reference>
<name>X1A7V6_9ZZZZ</name>